<gene>
    <name evidence="2" type="ORF">OCOJLMKI_3322</name>
</gene>
<feature type="region of interest" description="Disordered" evidence="1">
    <location>
        <begin position="1"/>
        <end position="23"/>
    </location>
</feature>
<dbReference type="EMBL" id="BPQP01000054">
    <property type="protein sequence ID" value="GJD96104.1"/>
    <property type="molecule type" value="Genomic_DNA"/>
</dbReference>
<organism evidence="2 3">
    <name type="scientific">Methylobacterium iners</name>
    <dbReference type="NCBI Taxonomy" id="418707"/>
    <lineage>
        <taxon>Bacteria</taxon>
        <taxon>Pseudomonadati</taxon>
        <taxon>Pseudomonadota</taxon>
        <taxon>Alphaproteobacteria</taxon>
        <taxon>Hyphomicrobiales</taxon>
        <taxon>Methylobacteriaceae</taxon>
        <taxon>Methylobacterium</taxon>
    </lineage>
</organism>
<evidence type="ECO:0000313" key="2">
    <source>
        <dbReference type="EMBL" id="GJD96104.1"/>
    </source>
</evidence>
<protein>
    <submittedName>
        <fullName evidence="2">Uncharacterized protein</fullName>
    </submittedName>
</protein>
<accession>A0ABQ4S2F5</accession>
<dbReference type="Proteomes" id="UP001055125">
    <property type="component" value="Unassembled WGS sequence"/>
</dbReference>
<reference evidence="2" key="2">
    <citation type="submission" date="2021-08" db="EMBL/GenBank/DDBJ databases">
        <authorList>
            <person name="Tani A."/>
            <person name="Ola A."/>
            <person name="Ogura Y."/>
            <person name="Katsura K."/>
            <person name="Hayashi T."/>
        </authorList>
    </citation>
    <scope>NUCLEOTIDE SEQUENCE</scope>
    <source>
        <strain evidence="2">DSM 19015</strain>
    </source>
</reference>
<reference evidence="2" key="1">
    <citation type="journal article" date="2021" name="Front. Microbiol.">
        <title>Comprehensive Comparative Genomics and Phenotyping of Methylobacterium Species.</title>
        <authorList>
            <person name="Alessa O."/>
            <person name="Ogura Y."/>
            <person name="Fujitani Y."/>
            <person name="Takami H."/>
            <person name="Hayashi T."/>
            <person name="Sahin N."/>
            <person name="Tani A."/>
        </authorList>
    </citation>
    <scope>NUCLEOTIDE SEQUENCE</scope>
    <source>
        <strain evidence="2">DSM 19015</strain>
    </source>
</reference>
<proteinExistence type="predicted"/>
<comment type="caution">
    <text evidence="2">The sequence shown here is derived from an EMBL/GenBank/DDBJ whole genome shotgun (WGS) entry which is preliminary data.</text>
</comment>
<keyword evidence="3" id="KW-1185">Reference proteome</keyword>
<evidence type="ECO:0000256" key="1">
    <source>
        <dbReference type="SAM" id="MobiDB-lite"/>
    </source>
</evidence>
<name>A0ABQ4S2F5_9HYPH</name>
<sequence length="114" mass="13305">MDLEHAKNGQAGPHSTRRWQLARPNLFPRQADERERHCAGTGKPCTQFKFTQGLDELWPITAFACLGFFVEQDDQLIQIRAAWIGRRERHGDFPSFAVPKYSRFRDLHTNYVVF</sequence>
<evidence type="ECO:0000313" key="3">
    <source>
        <dbReference type="Proteomes" id="UP001055125"/>
    </source>
</evidence>